<feature type="compositionally biased region" description="Basic residues" evidence="1">
    <location>
        <begin position="154"/>
        <end position="168"/>
    </location>
</feature>
<feature type="compositionally biased region" description="Basic and acidic residues" evidence="1">
    <location>
        <begin position="445"/>
        <end position="459"/>
    </location>
</feature>
<keyword evidence="2" id="KW-0812">Transmembrane</keyword>
<accession>A0A7R9LSY6</accession>
<feature type="transmembrane region" description="Helical" evidence="2">
    <location>
        <begin position="805"/>
        <end position="829"/>
    </location>
</feature>
<dbReference type="EMBL" id="CAJPVJ010002705">
    <property type="protein sequence ID" value="CAG2166683.1"/>
    <property type="molecule type" value="Genomic_DNA"/>
</dbReference>
<feature type="region of interest" description="Disordered" evidence="1">
    <location>
        <begin position="69"/>
        <end position="94"/>
    </location>
</feature>
<feature type="region of interest" description="Disordered" evidence="1">
    <location>
        <begin position="278"/>
        <end position="300"/>
    </location>
</feature>
<dbReference type="Proteomes" id="UP000728032">
    <property type="component" value="Unassembled WGS sequence"/>
</dbReference>
<sequence length="864" mass="97273">MELPSEKILRNSLKSLVQNKTLFYDIQNDCFTATSHPYPFENSLEDMESLSLKTQHLLTGEEAFTRLYGKPPQYGSEGSSHSKKSWPTKPDIDDMYRKRNSLASTENSFTHKTHNYLHNKSQTQTNSPLRRSASLRLESNKSMNQIPNETRNTSFKRSRSFKMHRKKHDIFEPSSTLESTSTSTSESTSAESYKSKSDSNRKQSVLSKFLRLGTSGGNVSKAKPLASKSANFSAQFPEMNGAIVAYNDTTHTKSTATQTVKCGPEDYATVIIKQASRHALAKSGSQTQSQSQSQKHNNKDNDCRNIRCHCMDRELTNGTNGKHSRVNKSLQKCKYANKLETQSPTTPIASITAMSPMNAITGISTPIDECLLCNCNPETHKIDSNRQDLTNNNYWSKANQQFLRQFNGSNGFDYKKTIKPNDGLSSNCDHRTTTSPLYMRSSSFREHKAADEVPEDRSKSYPIHPTPKFTASPHTTTTRFNNSINLIERPKDNRDNKSQLLNTRLDSHNDCQNKFTQNFPSNPRQCNDNNIYNHNNYCVDNSLNVRLEIGSTATTNIENGDHTGDDHTDDHTVTQTTHANATKIVNSINTNIHSTVATDDQMDPKHPILSSATTVTTTMTLPNIYSTNDNNNDITFDTNILDWIHTPDDAAARLKDMKLCNEDNRRSNHLMNKQNNVLSDIKINSVPHLSPIRQRVAKAKAEFFNSVGPKTPVPVTNLLIEKPRPFSCIRPLTQHNVYSYYLPLNGCVSYYAFSLHSSLPGGLFRLLPNSGVRVVNCLLFNSHIGIGVYLYMSRHMRALPLYNRIMFSAFGSVIFNFGSILFCAATKALLPDRTWLRVLFSLITSYGFLTIAKEYVQTINSFVS</sequence>
<name>A0A7R9LSY6_9ACAR</name>
<dbReference type="PANTHER" id="PTHR38640">
    <property type="entry name" value="GEO09659P1"/>
    <property type="match status" value="1"/>
</dbReference>
<feature type="region of interest" description="Disordered" evidence="1">
    <location>
        <begin position="109"/>
        <end position="203"/>
    </location>
</feature>
<dbReference type="AlphaFoldDB" id="A0A7R9LSY6"/>
<keyword evidence="4" id="KW-1185">Reference proteome</keyword>
<protein>
    <submittedName>
        <fullName evidence="3">Uncharacterized protein</fullName>
    </submittedName>
</protein>
<feature type="compositionally biased region" description="Low complexity" evidence="1">
    <location>
        <begin position="283"/>
        <end position="294"/>
    </location>
</feature>
<evidence type="ECO:0000313" key="3">
    <source>
        <dbReference type="EMBL" id="CAD7647335.1"/>
    </source>
</evidence>
<feature type="transmembrane region" description="Helical" evidence="2">
    <location>
        <begin position="835"/>
        <end position="852"/>
    </location>
</feature>
<feature type="region of interest" description="Disordered" evidence="1">
    <location>
        <begin position="445"/>
        <end position="476"/>
    </location>
</feature>
<evidence type="ECO:0000313" key="4">
    <source>
        <dbReference type="Proteomes" id="UP000728032"/>
    </source>
</evidence>
<gene>
    <name evidence="3" type="ORF">ONB1V03_LOCUS6198</name>
</gene>
<proteinExistence type="predicted"/>
<reference evidence="3" key="1">
    <citation type="submission" date="2020-11" db="EMBL/GenBank/DDBJ databases">
        <authorList>
            <person name="Tran Van P."/>
        </authorList>
    </citation>
    <scope>NUCLEOTIDE SEQUENCE</scope>
</reference>
<organism evidence="3">
    <name type="scientific">Oppiella nova</name>
    <dbReference type="NCBI Taxonomy" id="334625"/>
    <lineage>
        <taxon>Eukaryota</taxon>
        <taxon>Metazoa</taxon>
        <taxon>Ecdysozoa</taxon>
        <taxon>Arthropoda</taxon>
        <taxon>Chelicerata</taxon>
        <taxon>Arachnida</taxon>
        <taxon>Acari</taxon>
        <taxon>Acariformes</taxon>
        <taxon>Sarcoptiformes</taxon>
        <taxon>Oribatida</taxon>
        <taxon>Brachypylina</taxon>
        <taxon>Oppioidea</taxon>
        <taxon>Oppiidae</taxon>
        <taxon>Oppiella</taxon>
    </lineage>
</organism>
<evidence type="ECO:0000256" key="2">
    <source>
        <dbReference type="SAM" id="Phobius"/>
    </source>
</evidence>
<evidence type="ECO:0000256" key="1">
    <source>
        <dbReference type="SAM" id="MobiDB-lite"/>
    </source>
</evidence>
<feature type="compositionally biased region" description="Polar residues" evidence="1">
    <location>
        <begin position="140"/>
        <end position="153"/>
    </location>
</feature>
<keyword evidence="2" id="KW-0472">Membrane</keyword>
<feature type="compositionally biased region" description="Low complexity" evidence="1">
    <location>
        <begin position="174"/>
        <end position="192"/>
    </location>
</feature>
<feature type="transmembrane region" description="Helical" evidence="2">
    <location>
        <begin position="773"/>
        <end position="793"/>
    </location>
</feature>
<keyword evidence="2" id="KW-1133">Transmembrane helix</keyword>
<dbReference type="PANTHER" id="PTHR38640:SF1">
    <property type="entry name" value="GEO09659P1"/>
    <property type="match status" value="1"/>
</dbReference>
<feature type="compositionally biased region" description="Polar residues" evidence="1">
    <location>
        <begin position="118"/>
        <end position="129"/>
    </location>
</feature>
<dbReference type="OrthoDB" id="5915502at2759"/>
<dbReference type="EMBL" id="OC917530">
    <property type="protein sequence ID" value="CAD7647335.1"/>
    <property type="molecule type" value="Genomic_DNA"/>
</dbReference>